<dbReference type="RefSeq" id="WP_090054131.1">
    <property type="nucleotide sequence ID" value="NZ_FNCC01000012.1"/>
</dbReference>
<dbReference type="AlphaFoldDB" id="A0A1G7XNZ1"/>
<protein>
    <recommendedName>
        <fullName evidence="3">DUF3037 domain-containing protein</fullName>
    </recommendedName>
</protein>
<dbReference type="InterPro" id="IPR021398">
    <property type="entry name" value="DUF3037"/>
</dbReference>
<name>A0A1G7XNZ1_9PSEU</name>
<keyword evidence="2" id="KW-1185">Reference proteome</keyword>
<dbReference type="Pfam" id="PF11236">
    <property type="entry name" value="DUF3037"/>
    <property type="match status" value="1"/>
</dbReference>
<organism evidence="1 2">
    <name type="scientific">Lentzea fradiae</name>
    <dbReference type="NCBI Taxonomy" id="200378"/>
    <lineage>
        <taxon>Bacteria</taxon>
        <taxon>Bacillati</taxon>
        <taxon>Actinomycetota</taxon>
        <taxon>Actinomycetes</taxon>
        <taxon>Pseudonocardiales</taxon>
        <taxon>Pseudonocardiaceae</taxon>
        <taxon>Lentzea</taxon>
    </lineage>
</organism>
<gene>
    <name evidence="1" type="ORF">SAMN05216553_112134</name>
</gene>
<dbReference type="OrthoDB" id="9803207at2"/>
<proteinExistence type="predicted"/>
<dbReference type="EMBL" id="FNCC01000012">
    <property type="protein sequence ID" value="SDG85907.1"/>
    <property type="molecule type" value="Genomic_DNA"/>
</dbReference>
<dbReference type="Proteomes" id="UP000199623">
    <property type="component" value="Unassembled WGS sequence"/>
</dbReference>
<reference evidence="2" key="1">
    <citation type="submission" date="2016-10" db="EMBL/GenBank/DDBJ databases">
        <authorList>
            <person name="Varghese N."/>
            <person name="Submissions S."/>
        </authorList>
    </citation>
    <scope>NUCLEOTIDE SEQUENCE [LARGE SCALE GENOMIC DNA]</scope>
    <source>
        <strain evidence="2">CGMCC 4.3506</strain>
    </source>
</reference>
<evidence type="ECO:0008006" key="3">
    <source>
        <dbReference type="Google" id="ProtNLM"/>
    </source>
</evidence>
<accession>A0A1G7XNZ1</accession>
<evidence type="ECO:0000313" key="1">
    <source>
        <dbReference type="EMBL" id="SDG85907.1"/>
    </source>
</evidence>
<evidence type="ECO:0000313" key="2">
    <source>
        <dbReference type="Proteomes" id="UP000199623"/>
    </source>
</evidence>
<dbReference type="STRING" id="200378.SAMN05216553_112134"/>
<sequence length="128" mass="14276">MPHVFEYALLRAVPRQERGECMNVGVLVYCRDLDFLCAKTYVDGDRLRVLDPHLDVEVLESSLRHLVDSCDGAATAGPVSATTLGQRFRWLTAPRSTIVQTSPAHTGWTDDPSAEVRRLFDALVLPPR</sequence>